<proteinExistence type="predicted"/>
<feature type="non-terminal residue" evidence="2">
    <location>
        <position position="186"/>
    </location>
</feature>
<dbReference type="NCBIfam" id="NF047352">
    <property type="entry name" value="P_loop_sacsin"/>
    <property type="match status" value="1"/>
</dbReference>
<accession>A0A4Y7PJV1</accession>
<gene>
    <name evidence="2" type="ORF">BD410DRAFT_732873</name>
</gene>
<dbReference type="Pfam" id="PF25794">
    <property type="entry name" value="SACS"/>
    <property type="match status" value="1"/>
</dbReference>
<evidence type="ECO:0000259" key="1">
    <source>
        <dbReference type="Pfam" id="PF25794"/>
    </source>
</evidence>
<reference evidence="2 3" key="1">
    <citation type="submission" date="2018-06" db="EMBL/GenBank/DDBJ databases">
        <title>A transcriptomic atlas of mushroom development highlights an independent origin of complex multicellularity.</title>
        <authorList>
            <consortium name="DOE Joint Genome Institute"/>
            <person name="Krizsan K."/>
            <person name="Almasi E."/>
            <person name="Merenyi Z."/>
            <person name="Sahu N."/>
            <person name="Viragh M."/>
            <person name="Koszo T."/>
            <person name="Mondo S."/>
            <person name="Kiss B."/>
            <person name="Balint B."/>
            <person name="Kues U."/>
            <person name="Barry K."/>
            <person name="Hegedus J.C."/>
            <person name="Henrissat B."/>
            <person name="Johnson J."/>
            <person name="Lipzen A."/>
            <person name="Ohm R."/>
            <person name="Nagy I."/>
            <person name="Pangilinan J."/>
            <person name="Yan J."/>
            <person name="Xiong Y."/>
            <person name="Grigoriev I.V."/>
            <person name="Hibbett D.S."/>
            <person name="Nagy L.G."/>
        </authorList>
    </citation>
    <scope>NUCLEOTIDE SEQUENCE [LARGE SCALE GENOMIC DNA]</scope>
    <source>
        <strain evidence="2 3">SZMC22713</strain>
    </source>
</reference>
<dbReference type="STRING" id="50990.A0A4Y7PJV1"/>
<dbReference type="SUPFAM" id="SSF55874">
    <property type="entry name" value="ATPase domain of HSP90 chaperone/DNA topoisomerase II/histidine kinase"/>
    <property type="match status" value="1"/>
</dbReference>
<dbReference type="InterPro" id="IPR036890">
    <property type="entry name" value="HATPase_C_sf"/>
</dbReference>
<sequence>MPKRVREHIAITTVIKGILDHYPAGAATLREFLQNTDDCGATTQNFVLDTRSFSTTSLFHPVLEACQGPALIATNDGLFKDADWKAITEINTSSKTGDETTTGKFGLGFRSCYHITDTPQIFSGNQLLTLDPHGRVPGYEGGFELNTSIESDLEKYSDHFDAFAAVLPENADLAEYNGTAIRLPLR</sequence>
<protein>
    <recommendedName>
        <fullName evidence="1">Sacsin/Nov domain-containing protein</fullName>
    </recommendedName>
</protein>
<dbReference type="InterPro" id="IPR058210">
    <property type="entry name" value="SACS/Nov_dom"/>
</dbReference>
<evidence type="ECO:0000313" key="2">
    <source>
        <dbReference type="EMBL" id="TDL15336.1"/>
    </source>
</evidence>
<dbReference type="VEuPathDB" id="FungiDB:BD410DRAFT_732873"/>
<feature type="domain" description="Sacsin/Nov" evidence="1">
    <location>
        <begin position="10"/>
        <end position="186"/>
    </location>
</feature>
<name>A0A4Y7PJV1_9AGAM</name>
<dbReference type="GO" id="GO:0030544">
    <property type="term" value="F:Hsp70 protein binding"/>
    <property type="evidence" value="ECO:0007669"/>
    <property type="project" value="TreeGrafter"/>
</dbReference>
<dbReference type="OrthoDB" id="1262810at2759"/>
<dbReference type="PANTHER" id="PTHR15600:SF42">
    <property type="entry name" value="SACSIN"/>
    <property type="match status" value="1"/>
</dbReference>
<dbReference type="InterPro" id="IPR052972">
    <property type="entry name" value="Sacsin_chaperone_reg"/>
</dbReference>
<evidence type="ECO:0000313" key="3">
    <source>
        <dbReference type="Proteomes" id="UP000294933"/>
    </source>
</evidence>
<dbReference type="EMBL" id="ML170279">
    <property type="protein sequence ID" value="TDL15336.1"/>
    <property type="molecule type" value="Genomic_DNA"/>
</dbReference>
<keyword evidence="3" id="KW-1185">Reference proteome</keyword>
<organism evidence="2 3">
    <name type="scientific">Rickenella mellea</name>
    <dbReference type="NCBI Taxonomy" id="50990"/>
    <lineage>
        <taxon>Eukaryota</taxon>
        <taxon>Fungi</taxon>
        <taxon>Dikarya</taxon>
        <taxon>Basidiomycota</taxon>
        <taxon>Agaricomycotina</taxon>
        <taxon>Agaricomycetes</taxon>
        <taxon>Hymenochaetales</taxon>
        <taxon>Rickenellaceae</taxon>
        <taxon>Rickenella</taxon>
    </lineage>
</organism>
<dbReference type="Proteomes" id="UP000294933">
    <property type="component" value="Unassembled WGS sequence"/>
</dbReference>
<dbReference type="AlphaFoldDB" id="A0A4Y7PJV1"/>
<dbReference type="PANTHER" id="PTHR15600">
    <property type="entry name" value="SACSIN"/>
    <property type="match status" value="1"/>
</dbReference>